<proteinExistence type="predicted"/>
<evidence type="ECO:0000313" key="3">
    <source>
        <dbReference type="Proteomes" id="UP000184212"/>
    </source>
</evidence>
<feature type="signal peptide" evidence="1">
    <location>
        <begin position="1"/>
        <end position="23"/>
    </location>
</feature>
<keyword evidence="1" id="KW-0732">Signal</keyword>
<protein>
    <recommendedName>
        <fullName evidence="4">Lipoprotein</fullName>
    </recommendedName>
</protein>
<sequence>MSIKPNLITAHCLIGLCALICLAACQTEKPKKQPATFYDAVLGQIIYDRHYHCLYVFDEDKNLKKMDSAYRNRAVSEATFFRLVDAVKKKRMNMAPKYAITFHPDLGLYYKEHAIPDEEKKDLLLALLSDSVFRQTFPATWKLDPLFTPCGLHAADFHIDFLQIDPPPPKWNPVWGSISLSKPLFNASKTRAVVYCEYHYESPSAEGVFVFVEKQDDGWKVYKYLLIWQS</sequence>
<dbReference type="Proteomes" id="UP000184212">
    <property type="component" value="Unassembled WGS sequence"/>
</dbReference>
<dbReference type="STRING" id="947013.SAMN04488109_3545"/>
<gene>
    <name evidence="2" type="ORF">SAMN04488109_3545</name>
</gene>
<organism evidence="2 3">
    <name type="scientific">Chryseolinea serpens</name>
    <dbReference type="NCBI Taxonomy" id="947013"/>
    <lineage>
        <taxon>Bacteria</taxon>
        <taxon>Pseudomonadati</taxon>
        <taxon>Bacteroidota</taxon>
        <taxon>Cytophagia</taxon>
        <taxon>Cytophagales</taxon>
        <taxon>Fulvivirgaceae</taxon>
        <taxon>Chryseolinea</taxon>
    </lineage>
</organism>
<accession>A0A1M5RSF7</accession>
<dbReference type="RefSeq" id="WP_073136495.1">
    <property type="nucleotide sequence ID" value="NZ_FQWQ01000002.1"/>
</dbReference>
<evidence type="ECO:0008006" key="4">
    <source>
        <dbReference type="Google" id="ProtNLM"/>
    </source>
</evidence>
<name>A0A1M5RSF7_9BACT</name>
<dbReference type="AlphaFoldDB" id="A0A1M5RSF7"/>
<keyword evidence="3" id="KW-1185">Reference proteome</keyword>
<reference evidence="2 3" key="1">
    <citation type="submission" date="2016-11" db="EMBL/GenBank/DDBJ databases">
        <authorList>
            <person name="Jaros S."/>
            <person name="Januszkiewicz K."/>
            <person name="Wedrychowicz H."/>
        </authorList>
    </citation>
    <scope>NUCLEOTIDE SEQUENCE [LARGE SCALE GENOMIC DNA]</scope>
    <source>
        <strain evidence="2 3">DSM 24574</strain>
    </source>
</reference>
<evidence type="ECO:0000256" key="1">
    <source>
        <dbReference type="SAM" id="SignalP"/>
    </source>
</evidence>
<dbReference type="OrthoDB" id="9825982at2"/>
<evidence type="ECO:0000313" key="2">
    <source>
        <dbReference type="EMBL" id="SHH29048.1"/>
    </source>
</evidence>
<dbReference type="EMBL" id="FQWQ01000002">
    <property type="protein sequence ID" value="SHH29048.1"/>
    <property type="molecule type" value="Genomic_DNA"/>
</dbReference>
<feature type="chain" id="PRO_5012341495" description="Lipoprotein" evidence="1">
    <location>
        <begin position="24"/>
        <end position="230"/>
    </location>
</feature>